<comment type="similarity">
    <text evidence="1">Belongs to the arginase family. Agmatinase subfamily.</text>
</comment>
<dbReference type="InterPro" id="IPR005925">
    <property type="entry name" value="Agmatinase-rel"/>
</dbReference>
<proteinExistence type="inferred from homology"/>
<dbReference type="Proteomes" id="UP000660265">
    <property type="component" value="Unassembled WGS sequence"/>
</dbReference>
<dbReference type="InterPro" id="IPR023696">
    <property type="entry name" value="Ureohydrolase_dom_sf"/>
</dbReference>
<feature type="compositionally biased region" description="Basic and acidic residues" evidence="5">
    <location>
        <begin position="21"/>
        <end position="35"/>
    </location>
</feature>
<feature type="compositionally biased region" description="Basic and acidic residues" evidence="5">
    <location>
        <begin position="396"/>
        <end position="415"/>
    </location>
</feature>
<gene>
    <name evidence="6" type="ORF">GCM10011583_54260</name>
</gene>
<sequence>MTRVPDDNRHHRNPMRPNPAKGERREKDVAAERARLSGMRARRRLRDVPGTKRREAVERSLDLGLPSASSINDRDISLFSRGLDPMFAGINTFLKSPYVENIRDIGRFDVAVVGVPFDMGTTYRSGARFGPQAVRRISALYDSYSPDLGMDLLEELTIGDAGDIFVIPANIEKTFGQVDLGISHILDTGAFPVIIGGDHSIGYPDAKALAKHVDGRLGIVHFDRHIDTAVTTMDERMHTTHWSHATDLPNVPPANLVQIGIGGWIGNHSGVQVAEERDTTVITMFDVEELGIDHAVDIALEIAWKDADAVYLSFDIDVVDPGYAPGTGTPEPGGMSPREALKAVRKVAQEGLIGMDLVEIAPPYDVADTTSQLGARVVMDTLATLVENGHLGNRVSPERRAHDEARRDRDAGIGD</sequence>
<organism evidence="6 7">
    <name type="scientific">Streptomyces camponoticapitis</name>
    <dbReference type="NCBI Taxonomy" id="1616125"/>
    <lineage>
        <taxon>Bacteria</taxon>
        <taxon>Bacillati</taxon>
        <taxon>Actinomycetota</taxon>
        <taxon>Actinomycetes</taxon>
        <taxon>Kitasatosporales</taxon>
        <taxon>Streptomycetaceae</taxon>
        <taxon>Streptomyces</taxon>
    </lineage>
</organism>
<dbReference type="PANTHER" id="PTHR11358:SF26">
    <property type="entry name" value="GUANIDINO ACID HYDROLASE, MITOCHONDRIAL"/>
    <property type="match status" value="1"/>
</dbReference>
<dbReference type="PROSITE" id="PS51409">
    <property type="entry name" value="ARGINASE_2"/>
    <property type="match status" value="1"/>
</dbReference>
<evidence type="ECO:0000313" key="6">
    <source>
        <dbReference type="EMBL" id="GGK15492.1"/>
    </source>
</evidence>
<feature type="region of interest" description="Disordered" evidence="5">
    <location>
        <begin position="1"/>
        <end position="56"/>
    </location>
</feature>
<keyword evidence="3 4" id="KW-0378">Hydrolase</keyword>
<dbReference type="PANTHER" id="PTHR11358">
    <property type="entry name" value="ARGINASE/AGMATINASE"/>
    <property type="match status" value="1"/>
</dbReference>
<evidence type="ECO:0000313" key="7">
    <source>
        <dbReference type="Proteomes" id="UP000660265"/>
    </source>
</evidence>
<dbReference type="PRINTS" id="PR00116">
    <property type="entry name" value="ARGINASE"/>
</dbReference>
<protein>
    <submittedName>
        <fullName evidence="6">Agmatinase</fullName>
    </submittedName>
</protein>
<feature type="compositionally biased region" description="Basic and acidic residues" evidence="5">
    <location>
        <begin position="46"/>
        <end position="56"/>
    </location>
</feature>
<dbReference type="Gene3D" id="3.40.800.10">
    <property type="entry name" value="Ureohydrolase domain"/>
    <property type="match status" value="1"/>
</dbReference>
<keyword evidence="7" id="KW-1185">Reference proteome</keyword>
<dbReference type="CDD" id="cd09990">
    <property type="entry name" value="Agmatinase-like"/>
    <property type="match status" value="1"/>
</dbReference>
<comment type="caution">
    <text evidence="6">The sequence shown here is derived from an EMBL/GenBank/DDBJ whole genome shotgun (WGS) entry which is preliminary data.</text>
</comment>
<dbReference type="SUPFAM" id="SSF52768">
    <property type="entry name" value="Arginase/deacetylase"/>
    <property type="match status" value="1"/>
</dbReference>
<dbReference type="NCBIfam" id="TIGR01230">
    <property type="entry name" value="agmatinase"/>
    <property type="match status" value="1"/>
</dbReference>
<evidence type="ECO:0000256" key="2">
    <source>
        <dbReference type="ARBA" id="ARBA00022723"/>
    </source>
</evidence>
<dbReference type="EMBL" id="BMMV01000020">
    <property type="protein sequence ID" value="GGK15492.1"/>
    <property type="molecule type" value="Genomic_DNA"/>
</dbReference>
<evidence type="ECO:0000256" key="1">
    <source>
        <dbReference type="ARBA" id="ARBA00009227"/>
    </source>
</evidence>
<dbReference type="PROSITE" id="PS01053">
    <property type="entry name" value="ARGINASE_1"/>
    <property type="match status" value="1"/>
</dbReference>
<keyword evidence="2" id="KW-0479">Metal-binding</keyword>
<evidence type="ECO:0000256" key="4">
    <source>
        <dbReference type="RuleBase" id="RU003684"/>
    </source>
</evidence>
<reference evidence="7" key="1">
    <citation type="journal article" date="2019" name="Int. J. Syst. Evol. Microbiol.">
        <title>The Global Catalogue of Microorganisms (GCM) 10K type strain sequencing project: providing services to taxonomists for standard genome sequencing and annotation.</title>
        <authorList>
            <consortium name="The Broad Institute Genomics Platform"/>
            <consortium name="The Broad Institute Genome Sequencing Center for Infectious Disease"/>
            <person name="Wu L."/>
            <person name="Ma J."/>
        </authorList>
    </citation>
    <scope>NUCLEOTIDE SEQUENCE [LARGE SCALE GENOMIC DNA]</scope>
    <source>
        <strain evidence="7">CGMCC 4.7275</strain>
    </source>
</reference>
<dbReference type="Pfam" id="PF00491">
    <property type="entry name" value="Arginase"/>
    <property type="match status" value="1"/>
</dbReference>
<name>A0ABQ2EL95_9ACTN</name>
<accession>A0ABQ2EL95</accession>
<evidence type="ECO:0000256" key="5">
    <source>
        <dbReference type="SAM" id="MobiDB-lite"/>
    </source>
</evidence>
<dbReference type="InterPro" id="IPR020855">
    <property type="entry name" value="Ureohydrolase_Mn_BS"/>
</dbReference>
<feature type="region of interest" description="Disordered" evidence="5">
    <location>
        <begin position="389"/>
        <end position="415"/>
    </location>
</feature>
<dbReference type="InterPro" id="IPR006035">
    <property type="entry name" value="Ureohydrolase"/>
</dbReference>
<dbReference type="RefSeq" id="WP_229701148.1">
    <property type="nucleotide sequence ID" value="NZ_BMMV01000020.1"/>
</dbReference>
<evidence type="ECO:0000256" key="3">
    <source>
        <dbReference type="ARBA" id="ARBA00022801"/>
    </source>
</evidence>